<gene>
    <name evidence="2" type="ORF">GCM10009680_53350</name>
</gene>
<keyword evidence="3" id="KW-1185">Reference proteome</keyword>
<dbReference type="Proteomes" id="UP001499947">
    <property type="component" value="Unassembled WGS sequence"/>
</dbReference>
<dbReference type="RefSeq" id="WP_211123002.1">
    <property type="nucleotide sequence ID" value="NZ_BAAALR010000061.1"/>
</dbReference>
<accession>A0ABN2IIU4</accession>
<evidence type="ECO:0000313" key="2">
    <source>
        <dbReference type="EMBL" id="GAA1705877.1"/>
    </source>
</evidence>
<evidence type="ECO:0000313" key="3">
    <source>
        <dbReference type="Proteomes" id="UP001499947"/>
    </source>
</evidence>
<proteinExistence type="predicted"/>
<sequence length="274" mass="28459">MDGQDGDGHPALTTEEIRELARVFPPGPSAVALLRRAGLTAEHLPAATATTAGEFWSAVARAVAADRIADGRLRVLAAACATYPHNAVFRAALREPGGGGLRRVLVTGAAPDSQELAAVQRAARGVLTVDRCPAAAATDLRRILTVRPDVLHLVCRREGRTLVFEDGDGQAYRTPATRLAELLTAYRRLTGAPLPGVVLGCPEGAPLAAPFARAAEVVVAHRGPLDGAAAFAGGLYGLLGEVPTLAQAARRAAERIGRDGRDGGGVVVLRGRSW</sequence>
<dbReference type="Pfam" id="PF19955">
    <property type="entry name" value="EAD1"/>
    <property type="match status" value="1"/>
</dbReference>
<feature type="domain" description="Effector-associated" evidence="1">
    <location>
        <begin position="12"/>
        <end position="95"/>
    </location>
</feature>
<evidence type="ECO:0000259" key="1">
    <source>
        <dbReference type="Pfam" id="PF19955"/>
    </source>
</evidence>
<comment type="caution">
    <text evidence="2">The sequence shown here is derived from an EMBL/GenBank/DDBJ whole genome shotgun (WGS) entry which is preliminary data.</text>
</comment>
<dbReference type="InterPro" id="IPR045430">
    <property type="entry name" value="EAD1"/>
</dbReference>
<organism evidence="2 3">
    <name type="scientific">Streptomyces yatensis</name>
    <dbReference type="NCBI Taxonomy" id="155177"/>
    <lineage>
        <taxon>Bacteria</taxon>
        <taxon>Bacillati</taxon>
        <taxon>Actinomycetota</taxon>
        <taxon>Actinomycetes</taxon>
        <taxon>Kitasatosporales</taxon>
        <taxon>Streptomycetaceae</taxon>
        <taxon>Streptomyces</taxon>
        <taxon>Streptomyces violaceusniger group</taxon>
    </lineage>
</organism>
<protein>
    <recommendedName>
        <fullName evidence="1">Effector-associated domain-containing protein</fullName>
    </recommendedName>
</protein>
<name>A0ABN2IIU4_9ACTN</name>
<reference evidence="2 3" key="1">
    <citation type="journal article" date="2019" name="Int. J. Syst. Evol. Microbiol.">
        <title>The Global Catalogue of Microorganisms (GCM) 10K type strain sequencing project: providing services to taxonomists for standard genome sequencing and annotation.</title>
        <authorList>
            <consortium name="The Broad Institute Genomics Platform"/>
            <consortium name="The Broad Institute Genome Sequencing Center for Infectious Disease"/>
            <person name="Wu L."/>
            <person name="Ma J."/>
        </authorList>
    </citation>
    <scope>NUCLEOTIDE SEQUENCE [LARGE SCALE GENOMIC DNA]</scope>
    <source>
        <strain evidence="2 3">JCM 13244</strain>
    </source>
</reference>
<dbReference type="EMBL" id="BAAALR010000061">
    <property type="protein sequence ID" value="GAA1705877.1"/>
    <property type="molecule type" value="Genomic_DNA"/>
</dbReference>